<keyword evidence="3" id="KW-1185">Reference proteome</keyword>
<proteinExistence type="predicted"/>
<feature type="transmembrane region" description="Helical" evidence="1">
    <location>
        <begin position="12"/>
        <end position="42"/>
    </location>
</feature>
<evidence type="ECO:0000313" key="3">
    <source>
        <dbReference type="Proteomes" id="UP000243250"/>
    </source>
</evidence>
<evidence type="ECO:0000313" key="2">
    <source>
        <dbReference type="EMBL" id="SFR44644.1"/>
    </source>
</evidence>
<dbReference type="AlphaFoldDB" id="A0A1I6GR12"/>
<dbReference type="STRING" id="555875.SAMN04488124_1423"/>
<dbReference type="Proteomes" id="UP000243250">
    <property type="component" value="Unassembled WGS sequence"/>
</dbReference>
<gene>
    <name evidence="2" type="ORF">SAMN04488124_1423</name>
</gene>
<keyword evidence="1" id="KW-1133">Transmembrane helix</keyword>
<keyword evidence="1" id="KW-0812">Transmembrane</keyword>
<protein>
    <submittedName>
        <fullName evidence="2">Uncharacterized protein</fullName>
    </submittedName>
</protein>
<reference evidence="3" key="1">
    <citation type="submission" date="2016-10" db="EMBL/GenBank/DDBJ databases">
        <authorList>
            <person name="Varghese N."/>
            <person name="Submissions S."/>
        </authorList>
    </citation>
    <scope>NUCLEOTIDE SEQUENCE [LARGE SCALE GENOMIC DNA]</scope>
    <source>
        <strain evidence="3">CGMCC 1.8711</strain>
    </source>
</reference>
<feature type="transmembrane region" description="Helical" evidence="1">
    <location>
        <begin position="49"/>
        <end position="70"/>
    </location>
</feature>
<feature type="transmembrane region" description="Helical" evidence="1">
    <location>
        <begin position="82"/>
        <end position="104"/>
    </location>
</feature>
<evidence type="ECO:0000256" key="1">
    <source>
        <dbReference type="SAM" id="Phobius"/>
    </source>
</evidence>
<dbReference type="RefSeq" id="WP_245758324.1">
    <property type="nucleotide sequence ID" value="NZ_FOYS01000002.1"/>
</dbReference>
<name>A0A1I6GR12_9EURY</name>
<dbReference type="EMBL" id="FOYS01000002">
    <property type="protein sequence ID" value="SFR44644.1"/>
    <property type="molecule type" value="Genomic_DNA"/>
</dbReference>
<keyword evidence="1" id="KW-0472">Membrane</keyword>
<organism evidence="2 3">
    <name type="scientific">Halogeometricum limi</name>
    <dbReference type="NCBI Taxonomy" id="555875"/>
    <lineage>
        <taxon>Archaea</taxon>
        <taxon>Methanobacteriati</taxon>
        <taxon>Methanobacteriota</taxon>
        <taxon>Stenosarchaea group</taxon>
        <taxon>Halobacteria</taxon>
        <taxon>Halobacteriales</taxon>
        <taxon>Haloferacaceae</taxon>
        <taxon>Halogeometricum</taxon>
    </lineage>
</organism>
<accession>A0A1I6GR12</accession>
<sequence length="105" mass="10573">MDAVRTGRYAELALLAVFVVGLLAGSVHWTGIVAAGVLVGVVSSSVTRAFVLGLTFSFVLVAAFAAWLAWNGALGVWVEAGPVPLLTLVAALLAPVAAVGTRALG</sequence>